<keyword evidence="2" id="KW-1185">Reference proteome</keyword>
<comment type="caution">
    <text evidence="1">The sequence shown here is derived from an EMBL/GenBank/DDBJ whole genome shotgun (WGS) entry which is preliminary data.</text>
</comment>
<accession>A0A8I0MST6</accession>
<dbReference type="EMBL" id="AQHF01000016">
    <property type="protein sequence ID" value="MBE0344635.1"/>
    <property type="molecule type" value="Genomic_DNA"/>
</dbReference>
<organism evidence="1 2">
    <name type="scientific">Pseudoalteromonas peptidolytica F12-50-A1</name>
    <dbReference type="NCBI Taxonomy" id="1315280"/>
    <lineage>
        <taxon>Bacteria</taxon>
        <taxon>Pseudomonadati</taxon>
        <taxon>Pseudomonadota</taxon>
        <taxon>Gammaproteobacteria</taxon>
        <taxon>Alteromonadales</taxon>
        <taxon>Pseudoalteromonadaceae</taxon>
        <taxon>Pseudoalteromonas</taxon>
    </lineage>
</organism>
<evidence type="ECO:0000313" key="2">
    <source>
        <dbReference type="Proteomes" id="UP000660708"/>
    </source>
</evidence>
<protein>
    <submittedName>
        <fullName evidence="1">Uncharacterized protein</fullName>
    </submittedName>
</protein>
<proteinExistence type="predicted"/>
<evidence type="ECO:0000313" key="1">
    <source>
        <dbReference type="EMBL" id="MBE0344635.1"/>
    </source>
</evidence>
<reference evidence="1 2" key="1">
    <citation type="submission" date="2015-06" db="EMBL/GenBank/DDBJ databases">
        <title>Genome sequence of Pseudoalteromonas peptidolytica.</title>
        <authorList>
            <person name="Xie B.-B."/>
            <person name="Rong J.-C."/>
            <person name="Qin Q.-L."/>
            <person name="Zhang Y.-Z."/>
        </authorList>
    </citation>
    <scope>NUCLEOTIDE SEQUENCE [LARGE SCALE GENOMIC DNA]</scope>
    <source>
        <strain evidence="1 2">F12-50-A1</strain>
    </source>
</reference>
<name>A0A8I0MST6_9GAMM</name>
<dbReference type="Proteomes" id="UP000660708">
    <property type="component" value="Unassembled WGS sequence"/>
</dbReference>
<dbReference type="AlphaFoldDB" id="A0A8I0MST6"/>
<gene>
    <name evidence="1" type="ORF">PPEP_a4157</name>
</gene>
<sequence>MRAIKEYKQTVKNGNYQSLERFKLMIFMLLFWFQDNV</sequence>